<keyword evidence="1" id="KW-1133">Transmembrane helix</keyword>
<name>A0ABW7MR36_9FLAO</name>
<organism evidence="2 3">
    <name type="scientific">Gaetbulibacter aquiaggeris</name>
    <dbReference type="NCBI Taxonomy" id="1735373"/>
    <lineage>
        <taxon>Bacteria</taxon>
        <taxon>Pseudomonadati</taxon>
        <taxon>Bacteroidota</taxon>
        <taxon>Flavobacteriia</taxon>
        <taxon>Flavobacteriales</taxon>
        <taxon>Flavobacteriaceae</taxon>
        <taxon>Gaetbulibacter</taxon>
    </lineage>
</organism>
<proteinExistence type="predicted"/>
<dbReference type="EMBL" id="JBAWKC010000003">
    <property type="protein sequence ID" value="MFH6769299.1"/>
    <property type="molecule type" value="Genomic_DNA"/>
</dbReference>
<keyword evidence="1" id="KW-0472">Membrane</keyword>
<protein>
    <recommendedName>
        <fullName evidence="4">Sugar transporter</fullName>
    </recommendedName>
</protein>
<evidence type="ECO:0000313" key="2">
    <source>
        <dbReference type="EMBL" id="MFH6769299.1"/>
    </source>
</evidence>
<keyword evidence="1" id="KW-0812">Transmembrane</keyword>
<accession>A0ABW7MR36</accession>
<dbReference type="Proteomes" id="UP001610104">
    <property type="component" value="Unassembled WGS sequence"/>
</dbReference>
<gene>
    <name evidence="2" type="ORF">V8G56_11165</name>
</gene>
<evidence type="ECO:0008006" key="4">
    <source>
        <dbReference type="Google" id="ProtNLM"/>
    </source>
</evidence>
<comment type="caution">
    <text evidence="2">The sequence shown here is derived from an EMBL/GenBank/DDBJ whole genome shotgun (WGS) entry which is preliminary data.</text>
</comment>
<evidence type="ECO:0000313" key="3">
    <source>
        <dbReference type="Proteomes" id="UP001610104"/>
    </source>
</evidence>
<reference evidence="2 3" key="1">
    <citation type="submission" date="2024-02" db="EMBL/GenBank/DDBJ databases">
        <title>A Gaetbulibacter species isolated from tidal flats and genomic insights of their niches.</title>
        <authorList>
            <person name="Ye Y."/>
        </authorList>
    </citation>
    <scope>NUCLEOTIDE SEQUENCE [LARGE SCALE GENOMIC DNA]</scope>
    <source>
        <strain evidence="2 3">KEM-8</strain>
    </source>
</reference>
<evidence type="ECO:0000256" key="1">
    <source>
        <dbReference type="SAM" id="Phobius"/>
    </source>
</evidence>
<feature type="transmembrane region" description="Helical" evidence="1">
    <location>
        <begin position="55"/>
        <end position="79"/>
    </location>
</feature>
<feature type="transmembrane region" description="Helical" evidence="1">
    <location>
        <begin position="12"/>
        <end position="35"/>
    </location>
</feature>
<dbReference type="RefSeq" id="WP_395438537.1">
    <property type="nucleotide sequence ID" value="NZ_JBAWKC010000003.1"/>
</dbReference>
<feature type="transmembrane region" description="Helical" evidence="1">
    <location>
        <begin position="86"/>
        <end position="105"/>
    </location>
</feature>
<keyword evidence="3" id="KW-1185">Reference proteome</keyword>
<feature type="transmembrane region" description="Helical" evidence="1">
    <location>
        <begin position="111"/>
        <end position="133"/>
    </location>
</feature>
<sequence length="144" mass="15887">MNENTKNPTTSFWVISGIALFWNVLGVLAYLAQAFMSEETLQSLPEPEQAIYLDVPAWATAAFALAVWGGALGCLLLLLRKRWAKIVLVISFSGIVVQMINNVFLSKSLEVYGPGGLIMPILVVFIGAFLVYYSRKVDTNGWLN</sequence>